<evidence type="ECO:0000313" key="2">
    <source>
        <dbReference type="EMBL" id="KAK7608210.1"/>
    </source>
</evidence>
<sequence length="208" mass="24154">MPAPTTSWIQRAGTRIRRLSEGGRRKHREREQPPTKDKKDTTHPQGGPFHRPMRLNPSRRLLLSRCRCRRRTWIRRDEARATDGYYLLATRIREKKKKKRNVGEKKVKKTGIPSLRAGWLAWLDGWMNGRPPPKPWCVGGLLTMSRSTGAVGRWFQMVVEVGQSVGFLDLLFFFPGTRPSTDRDETKTKKMTKTTTTTTTTMMMRDEQ</sequence>
<organism evidence="2 3">
    <name type="scientific">Phyllosticta paracitricarpa</name>
    <dbReference type="NCBI Taxonomy" id="2016321"/>
    <lineage>
        <taxon>Eukaryota</taxon>
        <taxon>Fungi</taxon>
        <taxon>Dikarya</taxon>
        <taxon>Ascomycota</taxon>
        <taxon>Pezizomycotina</taxon>
        <taxon>Dothideomycetes</taxon>
        <taxon>Dothideomycetes incertae sedis</taxon>
        <taxon>Botryosphaeriales</taxon>
        <taxon>Phyllostictaceae</taxon>
        <taxon>Phyllosticta</taxon>
    </lineage>
</organism>
<reference evidence="2 3" key="1">
    <citation type="submission" date="2024-04" db="EMBL/GenBank/DDBJ databases">
        <title>Phyllosticta paracitricarpa is synonymous to the EU quarantine fungus P. citricarpa based on phylogenomic analyses.</title>
        <authorList>
            <consortium name="Lawrence Berkeley National Laboratory"/>
            <person name="Van ingen-buijs V.A."/>
            <person name="Van westerhoven A.C."/>
            <person name="Haridas S."/>
            <person name="Skiadas P."/>
            <person name="Martin F."/>
            <person name="Groenewald J.Z."/>
            <person name="Crous P.W."/>
            <person name="Seidl M.F."/>
        </authorList>
    </citation>
    <scope>NUCLEOTIDE SEQUENCE [LARGE SCALE GENOMIC DNA]</scope>
    <source>
        <strain evidence="2 3">CBS 141358</strain>
    </source>
</reference>
<feature type="region of interest" description="Disordered" evidence="1">
    <location>
        <begin position="180"/>
        <end position="208"/>
    </location>
</feature>
<comment type="caution">
    <text evidence="2">The sequence shown here is derived from an EMBL/GenBank/DDBJ whole genome shotgun (WGS) entry which is preliminary data.</text>
</comment>
<accession>A0ABR1MZ52</accession>
<dbReference type="Proteomes" id="UP001367316">
    <property type="component" value="Unassembled WGS sequence"/>
</dbReference>
<proteinExistence type="predicted"/>
<feature type="compositionally biased region" description="Low complexity" evidence="1">
    <location>
        <begin position="193"/>
        <end position="208"/>
    </location>
</feature>
<keyword evidence="3" id="KW-1185">Reference proteome</keyword>
<dbReference type="EMBL" id="JBBPBF010000030">
    <property type="protein sequence ID" value="KAK7608210.1"/>
    <property type="molecule type" value="Genomic_DNA"/>
</dbReference>
<gene>
    <name evidence="2" type="ORF">JOL62DRAFT_581777</name>
</gene>
<evidence type="ECO:0000256" key="1">
    <source>
        <dbReference type="SAM" id="MobiDB-lite"/>
    </source>
</evidence>
<feature type="region of interest" description="Disordered" evidence="1">
    <location>
        <begin position="1"/>
        <end position="56"/>
    </location>
</feature>
<protein>
    <submittedName>
        <fullName evidence="2">Uncharacterized protein</fullName>
    </submittedName>
</protein>
<name>A0ABR1MZ52_9PEZI</name>
<evidence type="ECO:0000313" key="3">
    <source>
        <dbReference type="Proteomes" id="UP001367316"/>
    </source>
</evidence>
<feature type="compositionally biased region" description="Basic and acidic residues" evidence="1">
    <location>
        <begin position="18"/>
        <end position="42"/>
    </location>
</feature>